<sequence length="289" mass="30803">MFAMVLALDSRYPLVWRTPSSLQLGVSTPRAVFENVDLATERMLDALVGGVSSSGLMMIGTSARASEAEVAAFLQRVRPALRTPTLPRGRPDVLVVGRGHTAARIAAGIAATGARVVESSARTPETRIRYALVVLVSCFVVEPSLHGLWLRRDIPHLPVVLSDTTVEIGPTVEPGSGPCLYCLLRTRTDADAAWPAIAAQLWGRRSALDTPLVAGEVAAIVTRIAAARLRRPDAVEPVHTQLELDPATGAVRRSIRQRHPECECADLQIVQEAGALAPTGALARAAARL</sequence>
<name>A0A4Q9GR00_9MICO</name>
<evidence type="ECO:0000313" key="2">
    <source>
        <dbReference type="Proteomes" id="UP000294194"/>
    </source>
</evidence>
<reference evidence="2" key="1">
    <citation type="submission" date="2019-02" db="EMBL/GenBank/DDBJ databases">
        <title>Glaciihabitans arcticus sp. nov., a psychrotolerant bacterium isolated from polar soil.</title>
        <authorList>
            <person name="Dahal R.H."/>
        </authorList>
    </citation>
    <scope>NUCLEOTIDE SEQUENCE [LARGE SCALE GENOMIC DNA]</scope>
    <source>
        <strain evidence="2">RP-3-7</strain>
    </source>
</reference>
<protein>
    <recommendedName>
        <fullName evidence="3">TOMM leader peptide-binding protein</fullName>
    </recommendedName>
</protein>
<proteinExistence type="predicted"/>
<accession>A0A4Q9GR00</accession>
<dbReference type="RefSeq" id="WP_130981423.1">
    <property type="nucleotide sequence ID" value="NZ_SISG01000001.1"/>
</dbReference>
<comment type="caution">
    <text evidence="1">The sequence shown here is derived from an EMBL/GenBank/DDBJ whole genome shotgun (WGS) entry which is preliminary data.</text>
</comment>
<evidence type="ECO:0008006" key="3">
    <source>
        <dbReference type="Google" id="ProtNLM"/>
    </source>
</evidence>
<dbReference type="AlphaFoldDB" id="A0A4Q9GR00"/>
<dbReference type="Gene3D" id="3.40.50.720">
    <property type="entry name" value="NAD(P)-binding Rossmann-like Domain"/>
    <property type="match status" value="1"/>
</dbReference>
<gene>
    <name evidence="1" type="ORF">EYE40_07830</name>
</gene>
<dbReference type="Proteomes" id="UP000294194">
    <property type="component" value="Unassembled WGS sequence"/>
</dbReference>
<dbReference type="EMBL" id="SISG01000001">
    <property type="protein sequence ID" value="TBN57312.1"/>
    <property type="molecule type" value="Genomic_DNA"/>
</dbReference>
<keyword evidence="2" id="KW-1185">Reference proteome</keyword>
<evidence type="ECO:0000313" key="1">
    <source>
        <dbReference type="EMBL" id="TBN57312.1"/>
    </source>
</evidence>
<organism evidence="1 2">
    <name type="scientific">Glaciihabitans arcticus</name>
    <dbReference type="NCBI Taxonomy" id="2668039"/>
    <lineage>
        <taxon>Bacteria</taxon>
        <taxon>Bacillati</taxon>
        <taxon>Actinomycetota</taxon>
        <taxon>Actinomycetes</taxon>
        <taxon>Micrococcales</taxon>
        <taxon>Microbacteriaceae</taxon>
        <taxon>Glaciihabitans</taxon>
    </lineage>
</organism>